<dbReference type="OrthoDB" id="34104at10239"/>
<keyword evidence="5" id="KW-0732">Signal</keyword>
<evidence type="ECO:0000256" key="6">
    <source>
        <dbReference type="ARBA" id="ARBA00022938"/>
    </source>
</evidence>
<keyword evidence="7" id="KW-1015">Disulfide bond</keyword>
<dbReference type="SUPFAM" id="SSF47266">
    <property type="entry name" value="4-helical cytokines"/>
    <property type="match status" value="1"/>
</dbReference>
<evidence type="ECO:0000256" key="1">
    <source>
        <dbReference type="ARBA" id="ARBA00004613"/>
    </source>
</evidence>
<evidence type="ECO:0000313" key="10">
    <source>
        <dbReference type="EMBL" id="AEV80800.1"/>
    </source>
</evidence>
<evidence type="ECO:0000256" key="5">
    <source>
        <dbReference type="ARBA" id="ARBA00022729"/>
    </source>
</evidence>
<keyword evidence="9" id="KW-0945">Host-virus interaction</keyword>
<dbReference type="InterPro" id="IPR000098">
    <property type="entry name" value="IL-10"/>
</dbReference>
<evidence type="ECO:0000256" key="9">
    <source>
        <dbReference type="RuleBase" id="RU368043"/>
    </source>
</evidence>
<evidence type="ECO:0000313" key="11">
    <source>
        <dbReference type="Proteomes" id="UP000113968"/>
    </source>
</evidence>
<dbReference type="InterPro" id="IPR009079">
    <property type="entry name" value="4_helix_cytokine-like_core"/>
</dbReference>
<dbReference type="GO" id="GO:0005615">
    <property type="term" value="C:extracellular space"/>
    <property type="evidence" value="ECO:0007669"/>
    <property type="project" value="UniProtKB-UniRule"/>
</dbReference>
<organism evidence="10 11">
    <name type="scientific">Aotine betaherpesvirus 1</name>
    <dbReference type="NCBI Taxonomy" id="50290"/>
    <lineage>
        <taxon>Viruses</taxon>
        <taxon>Duplodnaviria</taxon>
        <taxon>Heunggongvirae</taxon>
        <taxon>Peploviricota</taxon>
        <taxon>Herviviricetes</taxon>
        <taxon>Herpesvirales</taxon>
        <taxon>Orthoherpesviridae</taxon>
        <taxon>Betaherpesvirinae</taxon>
        <taxon>Cytomegalovirus</taxon>
        <taxon>Cytomegalovirus aotinebeta1</taxon>
    </lineage>
</organism>
<dbReference type="PANTHER" id="PTHR48482:SF5">
    <property type="entry name" value="INTERLEUKIN-10"/>
    <property type="match status" value="1"/>
</dbReference>
<keyword evidence="11" id="KW-1185">Reference proteome</keyword>
<evidence type="ECO:0000256" key="4">
    <source>
        <dbReference type="ARBA" id="ARBA00022525"/>
    </source>
</evidence>
<dbReference type="GeneID" id="11464167"/>
<comment type="subcellular location">
    <subcellularLocation>
        <location evidence="1 9">Secreted</location>
    </subcellularLocation>
</comment>
<keyword evidence="8 9" id="KW-0899">Viral immunoevasion</keyword>
<evidence type="ECO:0000256" key="8">
    <source>
        <dbReference type="ARBA" id="ARBA00023280"/>
    </source>
</evidence>
<proteinExistence type="inferred from homology"/>
<dbReference type="GO" id="GO:0005125">
    <property type="term" value="F:cytokine activity"/>
    <property type="evidence" value="ECO:0007669"/>
    <property type="project" value="UniProtKB-UniRule"/>
</dbReference>
<gene>
    <name evidence="10" type="primary">UL111A</name>
</gene>
<name>G8XUH0_9BETA</name>
<dbReference type="EMBL" id="FJ483970">
    <property type="protein sequence ID" value="AEV80800.1"/>
    <property type="molecule type" value="Genomic_DNA"/>
</dbReference>
<dbReference type="GO" id="GO:0006955">
    <property type="term" value="P:immune response"/>
    <property type="evidence" value="ECO:0007669"/>
    <property type="project" value="InterPro"/>
</dbReference>
<dbReference type="RefSeq" id="YP_004940121.1">
    <property type="nucleotide sequence ID" value="NC_016447.1"/>
</dbReference>
<accession>G8XUH0</accession>
<evidence type="ECO:0000256" key="3">
    <source>
        <dbReference type="ARBA" id="ARBA00022514"/>
    </source>
</evidence>
<keyword evidence="3 9" id="KW-0202">Cytokine</keyword>
<keyword evidence="4 9" id="KW-0964">Secreted</keyword>
<keyword evidence="6 9" id="KW-1125">Evasion of host immunity by viral interleukin-like protein</keyword>
<sequence length="182" mass="20601">MQGLQLLRGLLCCGVFAAASSRSPKNKPSIDCNPQTGDFVNMLKSMRQDYSRIRDTLHDRDKLHSSLLTGALLDEMMGYSGCRTTLLLMEHYLDTWYPAAYRHHLYDNQTLVVVDRMGSTLVALLKAMVQCPMLACGAPSPAMDKMLQQEAKMKKYTGVYKGISETDLLLGYLELYMMKFKR</sequence>
<dbReference type="Proteomes" id="UP000113968">
    <property type="component" value="Segment"/>
</dbReference>
<protein>
    <recommendedName>
        <fullName evidence="9">Viral interleukin-10 homolog</fullName>
    </recommendedName>
</protein>
<dbReference type="SMART" id="SM00188">
    <property type="entry name" value="IL10"/>
    <property type="match status" value="1"/>
</dbReference>
<comment type="similarity">
    <text evidence="2 9">Belongs to the IL-10 family.</text>
</comment>
<dbReference type="PRINTS" id="PR01294">
    <property type="entry name" value="INTRLEUKIN10"/>
</dbReference>
<dbReference type="PANTHER" id="PTHR48482">
    <property type="entry name" value="INTERLEUKIN-19-RELATED"/>
    <property type="match status" value="1"/>
</dbReference>
<comment type="function">
    <text evidence="9">Functional viral cytokine homolog that plays a role in regulating host immune response.</text>
</comment>
<reference evidence="10" key="1">
    <citation type="submission" date="2011-12" db="EMBL/GenBank/DDBJ databases">
        <title>Comparative genomics of primate cytomegaloviruses.</title>
        <authorList>
            <person name="Davison A.J."/>
            <person name="Holton M."/>
            <person name="Dolan A."/>
            <person name="Dargan D.J."/>
            <person name="Gatherer D."/>
            <person name="Hayward G.S."/>
        </authorList>
    </citation>
    <scope>NUCLEOTIDE SEQUENCE [LARGE SCALE GENOMIC DNA]</scope>
    <source>
        <strain evidence="10">S34E</strain>
    </source>
</reference>
<dbReference type="InterPro" id="IPR020443">
    <property type="entry name" value="IL-10/19/20/24/26"/>
</dbReference>
<dbReference type="KEGG" id="vg:11464167"/>
<dbReference type="Gene3D" id="1.20.1250.10">
    <property type="match status" value="1"/>
</dbReference>
<dbReference type="Pfam" id="PF00726">
    <property type="entry name" value="IL10"/>
    <property type="match status" value="1"/>
</dbReference>
<evidence type="ECO:0000256" key="7">
    <source>
        <dbReference type="ARBA" id="ARBA00023157"/>
    </source>
</evidence>
<dbReference type="GO" id="GO:0052031">
    <property type="term" value="P:symbiont-mediated perturbation of host defense response"/>
    <property type="evidence" value="ECO:0007669"/>
    <property type="project" value="UniProtKB-UniRule"/>
</dbReference>
<evidence type="ECO:0000256" key="2">
    <source>
        <dbReference type="ARBA" id="ARBA00008813"/>
    </source>
</evidence>